<accession>A0A0F9IFQ8</accession>
<evidence type="ECO:0000313" key="1">
    <source>
        <dbReference type="EMBL" id="KKM26337.1"/>
    </source>
</evidence>
<protein>
    <recommendedName>
        <fullName evidence="2">Peptidase C39-like domain-containing protein</fullName>
    </recommendedName>
</protein>
<dbReference type="AlphaFoldDB" id="A0A0F9IFQ8"/>
<dbReference type="EMBL" id="LAZR01012533">
    <property type="protein sequence ID" value="KKM26337.1"/>
    <property type="molecule type" value="Genomic_DNA"/>
</dbReference>
<name>A0A0F9IFQ8_9ZZZZ</name>
<comment type="caution">
    <text evidence="1">The sequence shown here is derived from an EMBL/GenBank/DDBJ whole genome shotgun (WGS) entry which is preliminary data.</text>
</comment>
<gene>
    <name evidence="1" type="ORF">LCGC14_1585700</name>
</gene>
<evidence type="ECO:0008006" key="2">
    <source>
        <dbReference type="Google" id="ProtNLM"/>
    </source>
</evidence>
<proteinExistence type="predicted"/>
<sequence>MIHQKQPFGGCFPTTMAMLYDVNVEEVIKVGLEGTPWTKWNEHFDHTRSHTAYQEIVTRILMKFPGPRTLAYSTAKPRIPPPFPRNLPTNKGAITITSILGNHVVAYEDQVVFDGNFDMGIPWHMWHEYRRIGDWSLVRIITMTEITAFSELQSKQLKLNLNVC</sequence>
<reference evidence="1" key="1">
    <citation type="journal article" date="2015" name="Nature">
        <title>Complex archaea that bridge the gap between prokaryotes and eukaryotes.</title>
        <authorList>
            <person name="Spang A."/>
            <person name="Saw J.H."/>
            <person name="Jorgensen S.L."/>
            <person name="Zaremba-Niedzwiedzka K."/>
            <person name="Martijn J."/>
            <person name="Lind A.E."/>
            <person name="van Eijk R."/>
            <person name="Schleper C."/>
            <person name="Guy L."/>
            <person name="Ettema T.J."/>
        </authorList>
    </citation>
    <scope>NUCLEOTIDE SEQUENCE</scope>
</reference>
<organism evidence="1">
    <name type="scientific">marine sediment metagenome</name>
    <dbReference type="NCBI Taxonomy" id="412755"/>
    <lineage>
        <taxon>unclassified sequences</taxon>
        <taxon>metagenomes</taxon>
        <taxon>ecological metagenomes</taxon>
    </lineage>
</organism>